<dbReference type="SMART" id="SM00054">
    <property type="entry name" value="EFh"/>
    <property type="match status" value="2"/>
</dbReference>
<accession>A0ABI7WRY9</accession>
<evidence type="ECO:0000313" key="4">
    <source>
        <dbReference type="Proteomes" id="UP000823872"/>
    </source>
</evidence>
<proteinExistence type="predicted"/>
<organism evidence="3 4">
    <name type="scientific">Felis catus</name>
    <name type="common">Cat</name>
    <name type="synonym">Felis silvestris catus</name>
    <dbReference type="NCBI Taxonomy" id="9685"/>
    <lineage>
        <taxon>Eukaryota</taxon>
        <taxon>Metazoa</taxon>
        <taxon>Chordata</taxon>
        <taxon>Craniata</taxon>
        <taxon>Vertebrata</taxon>
        <taxon>Euteleostomi</taxon>
        <taxon>Mammalia</taxon>
        <taxon>Eutheria</taxon>
        <taxon>Laurasiatheria</taxon>
        <taxon>Carnivora</taxon>
        <taxon>Feliformia</taxon>
        <taxon>Felidae</taxon>
        <taxon>Felinae</taxon>
        <taxon>Felis</taxon>
    </lineage>
</organism>
<dbReference type="InterPro" id="IPR002048">
    <property type="entry name" value="EF_hand_dom"/>
</dbReference>
<dbReference type="InterPro" id="IPR050230">
    <property type="entry name" value="CALM/Myosin/TropC-like"/>
</dbReference>
<reference evidence="3" key="3">
    <citation type="submission" date="2025-09" db="UniProtKB">
        <authorList>
            <consortium name="Ensembl"/>
        </authorList>
    </citation>
    <scope>IDENTIFICATION</scope>
    <source>
        <strain evidence="3">breed Abyssinian</strain>
    </source>
</reference>
<dbReference type="Gene3D" id="1.10.238.10">
    <property type="entry name" value="EF-hand"/>
    <property type="match status" value="2"/>
</dbReference>
<sequence length="173" mass="18730">PSIICYGEWRIVLIFKCSAKSICFLASLPSPWHLLKKAALSTRNLGPSGACWVVASQRPACSTKEQTAESQEAFPPFGKDGDGTITTEALGTVTGSLGQILPEAELQDTISEVDADDKDTLDLLEFLTMMAKKKKNERHSEEEIGEAVRVFVKDGNGYVSAGLGHVMTNLVEK</sequence>
<name>A0ABI7WRY9_FELCA</name>
<evidence type="ECO:0000313" key="3">
    <source>
        <dbReference type="Ensembl" id="ENSFCTP00005013041.1"/>
    </source>
</evidence>
<dbReference type="GeneTree" id="ENSGT00940000164310"/>
<dbReference type="PANTHER" id="PTHR23048:SF0">
    <property type="entry name" value="CALMODULIN LIKE 3"/>
    <property type="match status" value="1"/>
</dbReference>
<keyword evidence="4" id="KW-1185">Reference proteome</keyword>
<dbReference type="CDD" id="cd00051">
    <property type="entry name" value="EFh"/>
    <property type="match status" value="1"/>
</dbReference>
<protein>
    <recommendedName>
        <fullName evidence="2">EF-hand domain-containing protein</fullName>
    </recommendedName>
</protein>
<dbReference type="PROSITE" id="PS50222">
    <property type="entry name" value="EF_HAND_2"/>
    <property type="match status" value="1"/>
</dbReference>
<dbReference type="Proteomes" id="UP000823872">
    <property type="component" value="Chromosome B1"/>
</dbReference>
<dbReference type="SUPFAM" id="SSF47473">
    <property type="entry name" value="EF-hand"/>
    <property type="match status" value="1"/>
</dbReference>
<evidence type="ECO:0000259" key="2">
    <source>
        <dbReference type="PROSITE" id="PS50222"/>
    </source>
</evidence>
<dbReference type="Ensembl" id="ENSFCTT00005020012.1">
    <property type="protein sequence ID" value="ENSFCTP00005013041.1"/>
    <property type="gene ID" value="ENSFCTG00005007222.1"/>
</dbReference>
<dbReference type="Pfam" id="PF13499">
    <property type="entry name" value="EF-hand_7"/>
    <property type="match status" value="1"/>
</dbReference>
<dbReference type="InterPro" id="IPR011992">
    <property type="entry name" value="EF-hand-dom_pair"/>
</dbReference>
<dbReference type="PANTHER" id="PTHR23048">
    <property type="entry name" value="MYOSIN LIGHT CHAIN 1, 3"/>
    <property type="match status" value="1"/>
</dbReference>
<evidence type="ECO:0000256" key="1">
    <source>
        <dbReference type="ARBA" id="ARBA00022737"/>
    </source>
</evidence>
<feature type="domain" description="EF-hand" evidence="2">
    <location>
        <begin position="101"/>
        <end position="136"/>
    </location>
</feature>
<keyword evidence="1" id="KW-0677">Repeat</keyword>
<reference evidence="3 4" key="1">
    <citation type="submission" date="2021-02" db="EMBL/GenBank/DDBJ databases">
        <title>Safari Cat Assemblies.</title>
        <authorList>
            <person name="Bredemeyer K.R."/>
            <person name="Murphy W.J."/>
        </authorList>
    </citation>
    <scope>NUCLEOTIDE SEQUENCE [LARGE SCALE GENOMIC DNA]</scope>
</reference>
<reference evidence="3" key="2">
    <citation type="submission" date="2025-08" db="UniProtKB">
        <authorList>
            <consortium name="Ensembl"/>
        </authorList>
    </citation>
    <scope>IDENTIFICATION</scope>
    <source>
        <strain evidence="3">breed Abyssinian</strain>
    </source>
</reference>